<gene>
    <name evidence="5" type="ORF">HHH54_09560</name>
</gene>
<comment type="caution">
    <text evidence="5">The sequence shown here is derived from an EMBL/GenBank/DDBJ whole genome shotgun (WGS) entry which is preliminary data.</text>
</comment>
<dbReference type="InterPro" id="IPR006439">
    <property type="entry name" value="HAD-SF_hydro_IA"/>
</dbReference>
<evidence type="ECO:0000313" key="5">
    <source>
        <dbReference type="EMBL" id="MBI5975837.1"/>
    </source>
</evidence>
<protein>
    <submittedName>
        <fullName evidence="5">HAD family hydrolase</fullName>
    </submittedName>
</protein>
<organism evidence="5 6">
    <name type="scientific">Staphylococcus canis</name>
    <dbReference type="NCBI Taxonomy" id="2724942"/>
    <lineage>
        <taxon>Bacteria</taxon>
        <taxon>Bacillati</taxon>
        <taxon>Bacillota</taxon>
        <taxon>Bacilli</taxon>
        <taxon>Bacillales</taxon>
        <taxon>Staphylococcaceae</taxon>
        <taxon>Staphylococcus</taxon>
    </lineage>
</organism>
<comment type="similarity">
    <text evidence="2">Belongs to the HAD-like hydrolase superfamily. CbbY/CbbZ/Gph/YieH family.</text>
</comment>
<dbReference type="InterPro" id="IPR023198">
    <property type="entry name" value="PGP-like_dom2"/>
</dbReference>
<dbReference type="PRINTS" id="PR00413">
    <property type="entry name" value="HADHALOGNASE"/>
</dbReference>
<evidence type="ECO:0000256" key="1">
    <source>
        <dbReference type="ARBA" id="ARBA00001946"/>
    </source>
</evidence>
<keyword evidence="3" id="KW-0479">Metal-binding</keyword>
<sequence>MYRAVIFDFDGTIIDTEQHLFEVINQNLKKEGHQPVTLEFYRSNIGGRALPLHNHLVELMGEERVADIYHEHHETSADLKMRPGVFELIQKLHERHVPIGIASSSSRKTVETLVKKLGLTSYISTIKGREDVDEVKPEPDLYLTAVQALNFSPTQCLAIEDSVKGATAAVRAGLDVIVNTNQMTEVSDFSELPLLAKNIDLTTVEARYFNRELS</sequence>
<keyword evidence="5" id="KW-0378">Hydrolase</keyword>
<dbReference type="InterPro" id="IPR041492">
    <property type="entry name" value="HAD_2"/>
</dbReference>
<dbReference type="EMBL" id="JABANU010000028">
    <property type="protein sequence ID" value="MBI5975837.1"/>
    <property type="molecule type" value="Genomic_DNA"/>
</dbReference>
<dbReference type="RefSeq" id="WP_198618609.1">
    <property type="nucleotide sequence ID" value="NZ_JABANU010000028.1"/>
</dbReference>
<dbReference type="SUPFAM" id="SSF56784">
    <property type="entry name" value="HAD-like"/>
    <property type="match status" value="1"/>
</dbReference>
<evidence type="ECO:0000256" key="3">
    <source>
        <dbReference type="ARBA" id="ARBA00022723"/>
    </source>
</evidence>
<evidence type="ECO:0000256" key="2">
    <source>
        <dbReference type="ARBA" id="ARBA00006171"/>
    </source>
</evidence>
<dbReference type="InterPro" id="IPR023214">
    <property type="entry name" value="HAD_sf"/>
</dbReference>
<dbReference type="CDD" id="cd16423">
    <property type="entry name" value="HAD_BPGM-like"/>
    <property type="match status" value="1"/>
</dbReference>
<evidence type="ECO:0000313" key="6">
    <source>
        <dbReference type="Proteomes" id="UP000751852"/>
    </source>
</evidence>
<evidence type="ECO:0000256" key="4">
    <source>
        <dbReference type="ARBA" id="ARBA00022842"/>
    </source>
</evidence>
<dbReference type="GO" id="GO:0016787">
    <property type="term" value="F:hydrolase activity"/>
    <property type="evidence" value="ECO:0007669"/>
    <property type="project" value="UniProtKB-KW"/>
</dbReference>
<dbReference type="SFLD" id="SFLDG01135">
    <property type="entry name" value="C1.5.6:_HAD__Beta-PGM__Phospha"/>
    <property type="match status" value="1"/>
</dbReference>
<dbReference type="PANTHER" id="PTHR46193">
    <property type="entry name" value="6-PHOSPHOGLUCONATE PHOSPHATASE"/>
    <property type="match status" value="1"/>
</dbReference>
<dbReference type="InterPro" id="IPR036412">
    <property type="entry name" value="HAD-like_sf"/>
</dbReference>
<dbReference type="NCBIfam" id="TIGR01509">
    <property type="entry name" value="HAD-SF-IA-v3"/>
    <property type="match status" value="1"/>
</dbReference>
<dbReference type="InterPro" id="IPR051600">
    <property type="entry name" value="Beta-PGM-like"/>
</dbReference>
<dbReference type="SFLD" id="SFLDG01129">
    <property type="entry name" value="C1.5:_HAD__Beta-PGM__Phosphata"/>
    <property type="match status" value="1"/>
</dbReference>
<dbReference type="PANTHER" id="PTHR46193:SF21">
    <property type="entry name" value="SLL1138 PROTEIN"/>
    <property type="match status" value="1"/>
</dbReference>
<keyword evidence="6" id="KW-1185">Reference proteome</keyword>
<dbReference type="Gene3D" id="1.10.150.240">
    <property type="entry name" value="Putative phosphatase, domain 2"/>
    <property type="match status" value="1"/>
</dbReference>
<dbReference type="SFLD" id="SFLDS00003">
    <property type="entry name" value="Haloacid_Dehalogenase"/>
    <property type="match status" value="1"/>
</dbReference>
<dbReference type="Gene3D" id="3.40.50.1000">
    <property type="entry name" value="HAD superfamily/HAD-like"/>
    <property type="match status" value="1"/>
</dbReference>
<keyword evidence="4" id="KW-0460">Magnesium</keyword>
<proteinExistence type="inferred from homology"/>
<name>A0ABS0TAY8_9STAP</name>
<comment type="cofactor">
    <cofactor evidence="1">
        <name>Mg(2+)</name>
        <dbReference type="ChEBI" id="CHEBI:18420"/>
    </cofactor>
</comment>
<dbReference type="Pfam" id="PF13419">
    <property type="entry name" value="HAD_2"/>
    <property type="match status" value="1"/>
</dbReference>
<dbReference type="Proteomes" id="UP000751852">
    <property type="component" value="Unassembled WGS sequence"/>
</dbReference>
<reference evidence="5 6" key="1">
    <citation type="submission" date="2020-04" db="EMBL/GenBank/DDBJ databases">
        <title>Staphylococcus species from domestic dog.</title>
        <authorList>
            <person name="Paterson G.K."/>
        </authorList>
    </citation>
    <scope>NUCLEOTIDE SEQUENCE [LARGE SCALE GENOMIC DNA]</scope>
    <source>
        <strain evidence="5 6">H16/1A</strain>
    </source>
</reference>
<accession>A0ABS0TAY8</accession>